<name>A0ABX2C588_9BRAD</name>
<evidence type="ECO:0000256" key="9">
    <source>
        <dbReference type="RuleBase" id="RU365093"/>
    </source>
</evidence>
<dbReference type="PROSITE" id="PS00543">
    <property type="entry name" value="HLYD_FAMILY"/>
    <property type="match status" value="1"/>
</dbReference>
<feature type="domain" description="AprE-like long alpha-helical hairpin" evidence="11">
    <location>
        <begin position="101"/>
        <end position="284"/>
    </location>
</feature>
<organism evidence="13 14">
    <name type="scientific">Bradyrhizobium aeschynomenes</name>
    <dbReference type="NCBI Taxonomy" id="2734909"/>
    <lineage>
        <taxon>Bacteria</taxon>
        <taxon>Pseudomonadati</taxon>
        <taxon>Pseudomonadota</taxon>
        <taxon>Alphaproteobacteria</taxon>
        <taxon>Hyphomicrobiales</taxon>
        <taxon>Nitrobacteraceae</taxon>
        <taxon>Bradyrhizobium</taxon>
    </lineage>
</organism>
<evidence type="ECO:0000256" key="7">
    <source>
        <dbReference type="ARBA" id="ARBA00022989"/>
    </source>
</evidence>
<comment type="caution">
    <text evidence="13">The sequence shown here is derived from an EMBL/GenBank/DDBJ whole genome shotgun (WGS) entry which is preliminary data.</text>
</comment>
<dbReference type="PRINTS" id="PR01490">
    <property type="entry name" value="RTXTOXIND"/>
</dbReference>
<dbReference type="EMBL" id="JABFDN010000001">
    <property type="protein sequence ID" value="NPU63453.1"/>
    <property type="molecule type" value="Genomic_DNA"/>
</dbReference>
<dbReference type="Pfam" id="PF25994">
    <property type="entry name" value="HH_AprE"/>
    <property type="match status" value="1"/>
</dbReference>
<gene>
    <name evidence="13" type="ORF">HL667_00400</name>
</gene>
<dbReference type="Pfam" id="PF26002">
    <property type="entry name" value="Beta-barrel_AprE"/>
    <property type="match status" value="1"/>
</dbReference>
<evidence type="ECO:0000256" key="2">
    <source>
        <dbReference type="ARBA" id="ARBA00009477"/>
    </source>
</evidence>
<dbReference type="PANTHER" id="PTHR30386:SF26">
    <property type="entry name" value="TRANSPORT PROTEIN COMB"/>
    <property type="match status" value="1"/>
</dbReference>
<sequence>MAQSDFAFSNDIRAAVELRTPKTARMLLFASLGLFFTFLIWAHFAVLDEVKRGNGKVVPSRQTQVVQSLEGGIIADLLVQEGAIVEKDQPLARIEDTTFASQFGEIRERRGAMAARVIRLAAETEGRNKVEFPDELVADAPRAVQSERAVFDAHARKLAQDVDVVQQQEQQKSKEIDELRASEKRFSETLALLNRELGLTRKLYEQKVVPEIEMLRADRQATDMRGQLAVVQASIVKTESAVQEARARRLNIVTAFRAQAEDDLAKSRGDLAVLDENIKSAQDRVRRTELRSPVRGIVNRLNVTTIGAVVAPGASLMEITPLDDTLLVEGRIRPQDIAFIRPNHEAVVKLSAYDSSVYGSLHGRVERISADTITDEKGDKNERGETFYRVMVRTEKNHLGTAEQPLPIIPGMVATVEILTGKKSVLDYLVRPARMLRDEALRER</sequence>
<feature type="transmembrane region" description="Helical" evidence="9">
    <location>
        <begin position="26"/>
        <end position="47"/>
    </location>
</feature>
<keyword evidence="14" id="KW-1185">Reference proteome</keyword>
<evidence type="ECO:0000256" key="1">
    <source>
        <dbReference type="ARBA" id="ARBA00004377"/>
    </source>
</evidence>
<protein>
    <recommendedName>
        <fullName evidence="9">Membrane fusion protein (MFP) family protein</fullName>
    </recommendedName>
</protein>
<keyword evidence="10" id="KW-0175">Coiled coil</keyword>
<evidence type="ECO:0000313" key="13">
    <source>
        <dbReference type="EMBL" id="NPU63453.1"/>
    </source>
</evidence>
<dbReference type="PANTHER" id="PTHR30386">
    <property type="entry name" value="MEMBRANE FUSION SUBUNIT OF EMRAB-TOLC MULTIDRUG EFFLUX PUMP"/>
    <property type="match status" value="1"/>
</dbReference>
<proteinExistence type="inferred from homology"/>
<feature type="coiled-coil region" evidence="10">
    <location>
        <begin position="162"/>
        <end position="196"/>
    </location>
</feature>
<evidence type="ECO:0000313" key="14">
    <source>
        <dbReference type="Proteomes" id="UP000886476"/>
    </source>
</evidence>
<dbReference type="InterPro" id="IPR058982">
    <property type="entry name" value="Beta-barrel_AprE"/>
</dbReference>
<dbReference type="NCBIfam" id="TIGR01843">
    <property type="entry name" value="type_I_hlyD"/>
    <property type="match status" value="1"/>
</dbReference>
<evidence type="ECO:0000256" key="10">
    <source>
        <dbReference type="SAM" id="Coils"/>
    </source>
</evidence>
<evidence type="ECO:0000259" key="12">
    <source>
        <dbReference type="Pfam" id="PF26002"/>
    </source>
</evidence>
<evidence type="ECO:0000256" key="5">
    <source>
        <dbReference type="ARBA" id="ARBA00022519"/>
    </source>
</evidence>
<comment type="subcellular location">
    <subcellularLocation>
        <location evidence="1 9">Cell inner membrane</location>
        <topology evidence="1 9">Single-pass membrane protein</topology>
    </subcellularLocation>
</comment>
<evidence type="ECO:0000259" key="11">
    <source>
        <dbReference type="Pfam" id="PF25994"/>
    </source>
</evidence>
<dbReference type="Proteomes" id="UP000886476">
    <property type="component" value="Unassembled WGS sequence"/>
</dbReference>
<keyword evidence="8 9" id="KW-0472">Membrane</keyword>
<keyword evidence="3 9" id="KW-0813">Transport</keyword>
<evidence type="ECO:0000256" key="3">
    <source>
        <dbReference type="ARBA" id="ARBA00022448"/>
    </source>
</evidence>
<comment type="similarity">
    <text evidence="2 9">Belongs to the membrane fusion protein (MFP) (TC 8.A.1) family.</text>
</comment>
<keyword evidence="7 9" id="KW-1133">Transmembrane helix</keyword>
<evidence type="ECO:0000256" key="4">
    <source>
        <dbReference type="ARBA" id="ARBA00022475"/>
    </source>
</evidence>
<dbReference type="Gene3D" id="2.40.30.170">
    <property type="match status" value="1"/>
</dbReference>
<accession>A0ABX2C588</accession>
<evidence type="ECO:0000256" key="8">
    <source>
        <dbReference type="ARBA" id="ARBA00023136"/>
    </source>
</evidence>
<feature type="domain" description="AprE-like beta-barrel" evidence="12">
    <location>
        <begin position="326"/>
        <end position="421"/>
    </location>
</feature>
<dbReference type="InterPro" id="IPR006144">
    <property type="entry name" value="Secretion_HlyD_CS"/>
</dbReference>
<dbReference type="RefSeq" id="WP_172107970.1">
    <property type="nucleotide sequence ID" value="NZ_JABFDM010000002.1"/>
</dbReference>
<feature type="coiled-coil region" evidence="10">
    <location>
        <begin position="257"/>
        <end position="291"/>
    </location>
</feature>
<reference evidence="13" key="1">
    <citation type="submission" date="2020-05" db="EMBL/GenBank/DDBJ databases">
        <title>Nod-independent and nitrogen-fixing Bradyrhizobium aeschynomene sp. nov. isolated from nodules of Aeschynomene indica.</title>
        <authorList>
            <person name="Zhang Z."/>
        </authorList>
    </citation>
    <scope>NUCLEOTIDE SEQUENCE</scope>
    <source>
        <strain evidence="13">83012</strain>
    </source>
</reference>
<dbReference type="InterPro" id="IPR050739">
    <property type="entry name" value="MFP"/>
</dbReference>
<keyword evidence="5 9" id="KW-0997">Cell inner membrane</keyword>
<evidence type="ECO:0000256" key="6">
    <source>
        <dbReference type="ARBA" id="ARBA00022692"/>
    </source>
</evidence>
<dbReference type="InterPro" id="IPR058781">
    <property type="entry name" value="HH_AprE-like"/>
</dbReference>
<dbReference type="InterPro" id="IPR010129">
    <property type="entry name" value="T1SS_HlyD"/>
</dbReference>
<keyword evidence="4 9" id="KW-1003">Cell membrane</keyword>
<keyword evidence="6 9" id="KW-0812">Transmembrane</keyword>